<keyword evidence="8" id="KW-1185">Reference proteome</keyword>
<dbReference type="GO" id="GO:0005524">
    <property type="term" value="F:ATP binding"/>
    <property type="evidence" value="ECO:0007669"/>
    <property type="project" value="UniProtKB-KW"/>
</dbReference>
<dbReference type="GO" id="GO:0016887">
    <property type="term" value="F:ATP hydrolysis activity"/>
    <property type="evidence" value="ECO:0007669"/>
    <property type="project" value="InterPro"/>
</dbReference>
<dbReference type="STRING" id="479431.Namu_2864"/>
<accession>C8X9P8</accession>
<comment type="subcellular location">
    <subcellularLocation>
        <location evidence="1">Cell membrane</location>
        <topology evidence="1">Peripheral membrane protein</topology>
    </subcellularLocation>
</comment>
<reference evidence="7 8" key="2">
    <citation type="journal article" date="2010" name="Stand. Genomic Sci.">
        <title>Complete genome sequence of Nakamurella multipartita type strain (Y-104).</title>
        <authorList>
            <person name="Tice H."/>
            <person name="Mayilraj S."/>
            <person name="Sims D."/>
            <person name="Lapidus A."/>
            <person name="Nolan M."/>
            <person name="Lucas S."/>
            <person name="Glavina Del Rio T."/>
            <person name="Copeland A."/>
            <person name="Cheng J.F."/>
            <person name="Meincke L."/>
            <person name="Bruce D."/>
            <person name="Goodwin L."/>
            <person name="Pitluck S."/>
            <person name="Ivanova N."/>
            <person name="Mavromatis K."/>
            <person name="Ovchinnikova G."/>
            <person name="Pati A."/>
            <person name="Chen A."/>
            <person name="Palaniappan K."/>
            <person name="Land M."/>
            <person name="Hauser L."/>
            <person name="Chang Y.J."/>
            <person name="Jeffries C.D."/>
            <person name="Detter J.C."/>
            <person name="Brettin T."/>
            <person name="Rohde M."/>
            <person name="Goker M."/>
            <person name="Bristow J."/>
            <person name="Eisen J.A."/>
            <person name="Markowitz V."/>
            <person name="Hugenholtz P."/>
            <person name="Kyrpides N.C."/>
            <person name="Klenk H.P."/>
            <person name="Chen F."/>
        </authorList>
    </citation>
    <scope>NUCLEOTIDE SEQUENCE [LARGE SCALE GENOMIC DNA]</scope>
    <source>
        <strain evidence="8">ATCC 700099 / DSM 44233 / CIP 104796 / JCM 9543 / NBRC 105858 / Y-104</strain>
    </source>
</reference>
<dbReference type="InterPro" id="IPR003593">
    <property type="entry name" value="AAA+_ATPase"/>
</dbReference>
<keyword evidence="5" id="KW-0046">Antibiotic resistance</keyword>
<evidence type="ECO:0000313" key="8">
    <source>
        <dbReference type="Proteomes" id="UP000002218"/>
    </source>
</evidence>
<dbReference type="eggNOG" id="COG1131">
    <property type="taxonomic scope" value="Bacteria"/>
</dbReference>
<dbReference type="InterPro" id="IPR003439">
    <property type="entry name" value="ABC_transporter-like_ATP-bd"/>
</dbReference>
<dbReference type="AlphaFoldDB" id="C8X9P8"/>
<protein>
    <submittedName>
        <fullName evidence="7">ABC transporter related</fullName>
    </submittedName>
</protein>
<dbReference type="RefSeq" id="WP_015748085.1">
    <property type="nucleotide sequence ID" value="NC_013235.1"/>
</dbReference>
<keyword evidence="2" id="KW-0813">Transport</keyword>
<dbReference type="OrthoDB" id="9804819at2"/>
<keyword evidence="4" id="KW-0067">ATP-binding</keyword>
<dbReference type="Pfam" id="PF00005">
    <property type="entry name" value="ABC_tran"/>
    <property type="match status" value="1"/>
</dbReference>
<gene>
    <name evidence="7" type="ordered locus">Namu_2864</name>
</gene>
<dbReference type="CDD" id="cd03230">
    <property type="entry name" value="ABC_DR_subfamily_A"/>
    <property type="match status" value="1"/>
</dbReference>
<evidence type="ECO:0000313" key="7">
    <source>
        <dbReference type="EMBL" id="ACV79206.1"/>
    </source>
</evidence>
<evidence type="ECO:0000256" key="3">
    <source>
        <dbReference type="ARBA" id="ARBA00022741"/>
    </source>
</evidence>
<sequence>MTGSTPSGGADAAVVLEGLTKRFGDHTAVDGISLSVPRGSFVGVVGRNGAGKTTTMKMCTALLPPTAGSVSVMGIDVWANPVAAKEQFGVLPETMALFDRLTGAEMLLYNGLIRGLDRDLVVQRSRRLLHVLGLDEAADRMVVDYSHGMTKKVALAAALLHGPQVLFLDEPFEAIDPVSTRSIEAVLHRHVEDGGTVVFSSHVLDVVERLCDHVVVIDLGRIRTTGTIEQVRHGARLEDAFLELIGEQDQNTEGLSWLGSS</sequence>
<dbReference type="SMART" id="SM00382">
    <property type="entry name" value="AAA"/>
    <property type="match status" value="1"/>
</dbReference>
<evidence type="ECO:0000256" key="4">
    <source>
        <dbReference type="ARBA" id="ARBA00022840"/>
    </source>
</evidence>
<dbReference type="PANTHER" id="PTHR42711">
    <property type="entry name" value="ABC TRANSPORTER ATP-BINDING PROTEIN"/>
    <property type="match status" value="1"/>
</dbReference>
<dbReference type="Proteomes" id="UP000002218">
    <property type="component" value="Chromosome"/>
</dbReference>
<evidence type="ECO:0000259" key="6">
    <source>
        <dbReference type="PROSITE" id="PS50893"/>
    </source>
</evidence>
<name>C8X9P8_NAKMY</name>
<dbReference type="PROSITE" id="PS50893">
    <property type="entry name" value="ABC_TRANSPORTER_2"/>
    <property type="match status" value="1"/>
</dbReference>
<dbReference type="EMBL" id="CP001737">
    <property type="protein sequence ID" value="ACV79206.1"/>
    <property type="molecule type" value="Genomic_DNA"/>
</dbReference>
<dbReference type="PANTHER" id="PTHR42711:SF19">
    <property type="entry name" value="DOXORUBICIN RESISTANCE ATP-BINDING PROTEIN DRRA"/>
    <property type="match status" value="1"/>
</dbReference>
<evidence type="ECO:0000256" key="2">
    <source>
        <dbReference type="ARBA" id="ARBA00022448"/>
    </source>
</evidence>
<dbReference type="InParanoid" id="C8X9P8"/>
<dbReference type="HOGENOM" id="CLU_000604_1_2_11"/>
<evidence type="ECO:0000256" key="1">
    <source>
        <dbReference type="ARBA" id="ARBA00004202"/>
    </source>
</evidence>
<evidence type="ECO:0000256" key="5">
    <source>
        <dbReference type="ARBA" id="ARBA00023251"/>
    </source>
</evidence>
<proteinExistence type="predicted"/>
<reference evidence="8" key="1">
    <citation type="submission" date="2009-09" db="EMBL/GenBank/DDBJ databases">
        <title>The complete genome of Nakamurella multipartita DSM 44233.</title>
        <authorList>
            <consortium name="US DOE Joint Genome Institute (JGI-PGF)"/>
            <person name="Lucas S."/>
            <person name="Copeland A."/>
            <person name="Lapidus A."/>
            <person name="Glavina del Rio T."/>
            <person name="Dalin E."/>
            <person name="Tice H."/>
            <person name="Bruce D."/>
            <person name="Goodwin L."/>
            <person name="Pitluck S."/>
            <person name="Kyrpides N."/>
            <person name="Mavromatis K."/>
            <person name="Ivanova N."/>
            <person name="Ovchinnikova G."/>
            <person name="Sims D."/>
            <person name="Meincke L."/>
            <person name="Brettin T."/>
            <person name="Detter J.C."/>
            <person name="Han C."/>
            <person name="Larimer F."/>
            <person name="Land M."/>
            <person name="Hauser L."/>
            <person name="Markowitz V."/>
            <person name="Cheng J.-F."/>
            <person name="Hugenholtz P."/>
            <person name="Woyke T."/>
            <person name="Wu D."/>
            <person name="Klenk H.-P."/>
            <person name="Eisen J.A."/>
        </authorList>
    </citation>
    <scope>NUCLEOTIDE SEQUENCE [LARGE SCALE GENOMIC DNA]</scope>
    <source>
        <strain evidence="8">ATCC 700099 / DSM 44233 / CIP 104796 / JCM 9543 / NBRC 105858 / Y-104</strain>
    </source>
</reference>
<dbReference type="GO" id="GO:0005886">
    <property type="term" value="C:plasma membrane"/>
    <property type="evidence" value="ECO:0007669"/>
    <property type="project" value="UniProtKB-SubCell"/>
</dbReference>
<dbReference type="KEGG" id="nml:Namu_2864"/>
<dbReference type="Gene3D" id="3.40.50.300">
    <property type="entry name" value="P-loop containing nucleotide triphosphate hydrolases"/>
    <property type="match status" value="1"/>
</dbReference>
<dbReference type="SUPFAM" id="SSF52540">
    <property type="entry name" value="P-loop containing nucleoside triphosphate hydrolases"/>
    <property type="match status" value="1"/>
</dbReference>
<dbReference type="InterPro" id="IPR050763">
    <property type="entry name" value="ABC_transporter_ATP-binding"/>
</dbReference>
<dbReference type="InterPro" id="IPR027417">
    <property type="entry name" value="P-loop_NTPase"/>
</dbReference>
<organism evidence="7 8">
    <name type="scientific">Nakamurella multipartita (strain ATCC 700099 / DSM 44233 / CIP 104796 / JCM 9543 / NBRC 105858 / Y-104)</name>
    <name type="common">Microsphaera multipartita</name>
    <dbReference type="NCBI Taxonomy" id="479431"/>
    <lineage>
        <taxon>Bacteria</taxon>
        <taxon>Bacillati</taxon>
        <taxon>Actinomycetota</taxon>
        <taxon>Actinomycetes</taxon>
        <taxon>Nakamurellales</taxon>
        <taxon>Nakamurellaceae</taxon>
        <taxon>Nakamurella</taxon>
    </lineage>
</organism>
<feature type="domain" description="ABC transporter" evidence="6">
    <location>
        <begin position="14"/>
        <end position="244"/>
    </location>
</feature>
<keyword evidence="3" id="KW-0547">Nucleotide-binding</keyword>
<dbReference type="GO" id="GO:0046677">
    <property type="term" value="P:response to antibiotic"/>
    <property type="evidence" value="ECO:0007669"/>
    <property type="project" value="UniProtKB-KW"/>
</dbReference>